<dbReference type="SMART" id="SM00448">
    <property type="entry name" value="REC"/>
    <property type="match status" value="1"/>
</dbReference>
<dbReference type="PROSITE" id="PS50110">
    <property type="entry name" value="RESPONSE_REGULATORY"/>
    <property type="match status" value="1"/>
</dbReference>
<dbReference type="InterPro" id="IPR011006">
    <property type="entry name" value="CheY-like_superfamily"/>
</dbReference>
<reference evidence="9" key="2">
    <citation type="journal article" date="2016" name="Genome Announc.">
        <title>Draft Genome Sequences of Two Novel Amoeba-Resistant Intranuclear Bacteria, 'Candidatus Berkiella cookevillensis' and 'Candidatus Berkiella aquae'.</title>
        <authorList>
            <person name="Mehari Y.T."/>
            <person name="Arivett B.A."/>
            <person name="Farone A.L."/>
            <person name="Gunderson J.H."/>
            <person name="Farone M.B."/>
        </authorList>
    </citation>
    <scope>NUCLEOTIDE SEQUENCE</scope>
    <source>
        <strain evidence="9">CC99</strain>
    </source>
</reference>
<keyword evidence="2" id="KW-0067">ATP-binding</keyword>
<dbReference type="SUPFAM" id="SSF52540">
    <property type="entry name" value="P-loop containing nucleoside triphosphate hydrolases"/>
    <property type="match status" value="1"/>
</dbReference>
<dbReference type="Gene3D" id="3.40.50.300">
    <property type="entry name" value="P-loop containing nucleotide triphosphate hydrolases"/>
    <property type="match status" value="1"/>
</dbReference>
<dbReference type="InterPro" id="IPR058031">
    <property type="entry name" value="AAA_lid_NorR"/>
</dbReference>
<evidence type="ECO:0000259" key="6">
    <source>
        <dbReference type="PROSITE" id="PS50045"/>
    </source>
</evidence>
<dbReference type="Pfam" id="PF00072">
    <property type="entry name" value="Response_reg"/>
    <property type="match status" value="1"/>
</dbReference>
<reference evidence="8" key="1">
    <citation type="submission" date="2015-09" db="EMBL/GenBank/DDBJ databases">
        <title>Draft Genome Sequences of Two Novel Amoeba-resistant Intranuclear Bacteria, Candidatus Berkiella cookevillensis and Candidatus Berkiella aquae.</title>
        <authorList>
            <person name="Mehari Y.T."/>
            <person name="Arivett B.A."/>
            <person name="Farone A.L."/>
            <person name="Gunderson J.H."/>
            <person name="Farone M.B."/>
        </authorList>
    </citation>
    <scope>NUCLEOTIDE SEQUENCE [LARGE SCALE GENOMIC DNA]</scope>
    <source>
        <strain evidence="8">CC99</strain>
    </source>
</reference>
<dbReference type="InterPro" id="IPR025662">
    <property type="entry name" value="Sigma_54_int_dom_ATP-bd_1"/>
</dbReference>
<dbReference type="GO" id="GO:0043565">
    <property type="term" value="F:sequence-specific DNA binding"/>
    <property type="evidence" value="ECO:0007669"/>
    <property type="project" value="InterPro"/>
</dbReference>
<evidence type="ECO:0000256" key="1">
    <source>
        <dbReference type="ARBA" id="ARBA00022741"/>
    </source>
</evidence>
<dbReference type="CDD" id="cd00009">
    <property type="entry name" value="AAA"/>
    <property type="match status" value="1"/>
</dbReference>
<dbReference type="SUPFAM" id="SSF52172">
    <property type="entry name" value="CheY-like"/>
    <property type="match status" value="1"/>
</dbReference>
<dbReference type="InterPro" id="IPR009057">
    <property type="entry name" value="Homeodomain-like_sf"/>
</dbReference>
<dbReference type="FunFam" id="3.40.50.300:FF:000006">
    <property type="entry name" value="DNA-binding transcriptional regulator NtrC"/>
    <property type="match status" value="1"/>
</dbReference>
<dbReference type="GO" id="GO:0000160">
    <property type="term" value="P:phosphorelay signal transduction system"/>
    <property type="evidence" value="ECO:0007669"/>
    <property type="project" value="InterPro"/>
</dbReference>
<reference evidence="9" key="3">
    <citation type="submission" date="2021-06" db="EMBL/GenBank/DDBJ databases">
        <title>Genomic Description and Analysis of Intracellular Bacteria, Candidatus Berkiella cookevillensis and Candidatus Berkiella aquae.</title>
        <authorList>
            <person name="Kidane D.T."/>
            <person name="Mehari Y.T."/>
            <person name="Rice F.C."/>
            <person name="Arivett B.A."/>
            <person name="Farone A.L."/>
            <person name="Berk S.G."/>
            <person name="Farone M.B."/>
        </authorList>
    </citation>
    <scope>NUCLEOTIDE SEQUENCE</scope>
    <source>
        <strain evidence="9">CC99</strain>
    </source>
</reference>
<dbReference type="PANTHER" id="PTHR32071:SF100">
    <property type="entry name" value="RESPONSE REGULATOR PROTEIN PILR"/>
    <property type="match status" value="1"/>
</dbReference>
<dbReference type="InterPro" id="IPR002197">
    <property type="entry name" value="HTH_Fis"/>
</dbReference>
<dbReference type="Gene3D" id="1.10.8.60">
    <property type="match status" value="1"/>
</dbReference>
<dbReference type="PROSITE" id="PS50045">
    <property type="entry name" value="SIGMA54_INTERACT_4"/>
    <property type="match status" value="1"/>
</dbReference>
<keyword evidence="10" id="KW-1185">Reference proteome</keyword>
<dbReference type="EMBL" id="LKHV02000001">
    <property type="protein sequence ID" value="MCS5709480.1"/>
    <property type="molecule type" value="Genomic_DNA"/>
</dbReference>
<dbReference type="STRING" id="437022.CC99x_01130"/>
<dbReference type="Pfam" id="PF00158">
    <property type="entry name" value="Sigma54_activat"/>
    <property type="match status" value="1"/>
</dbReference>
<dbReference type="InterPro" id="IPR025944">
    <property type="entry name" value="Sigma_54_int_dom_CS"/>
</dbReference>
<dbReference type="AlphaFoldDB" id="A0A0Q9YEZ2"/>
<comment type="caution">
    <text evidence="8">The sequence shown here is derived from an EMBL/GenBank/DDBJ whole genome shotgun (WGS) entry which is preliminary data.</text>
</comment>
<evidence type="ECO:0000256" key="5">
    <source>
        <dbReference type="PROSITE-ProRule" id="PRU00169"/>
    </source>
</evidence>
<dbReference type="PROSITE" id="PS00675">
    <property type="entry name" value="SIGMA54_INTERACT_1"/>
    <property type="match status" value="1"/>
</dbReference>
<organism evidence="8">
    <name type="scientific">Candidatus Berkiella cookevillensis</name>
    <dbReference type="NCBI Taxonomy" id="437022"/>
    <lineage>
        <taxon>Bacteria</taxon>
        <taxon>Pseudomonadati</taxon>
        <taxon>Pseudomonadota</taxon>
        <taxon>Gammaproteobacteria</taxon>
        <taxon>Candidatus Berkiellales</taxon>
        <taxon>Candidatus Berkiellaceae</taxon>
        <taxon>Candidatus Berkiella</taxon>
    </lineage>
</organism>
<dbReference type="Proteomes" id="UP000051494">
    <property type="component" value="Unassembled WGS sequence"/>
</dbReference>
<evidence type="ECO:0000313" key="8">
    <source>
        <dbReference type="EMBL" id="KRG19131.1"/>
    </source>
</evidence>
<dbReference type="InterPro" id="IPR002078">
    <property type="entry name" value="Sigma_54_int"/>
</dbReference>
<dbReference type="OrthoDB" id="5297379at2"/>
<proteinExistence type="predicted"/>
<evidence type="ECO:0000256" key="2">
    <source>
        <dbReference type="ARBA" id="ARBA00022840"/>
    </source>
</evidence>
<evidence type="ECO:0000256" key="3">
    <source>
        <dbReference type="ARBA" id="ARBA00023015"/>
    </source>
</evidence>
<dbReference type="Pfam" id="PF02954">
    <property type="entry name" value="HTH_8"/>
    <property type="match status" value="1"/>
</dbReference>
<evidence type="ECO:0000313" key="9">
    <source>
        <dbReference type="EMBL" id="MCS5709480.1"/>
    </source>
</evidence>
<evidence type="ECO:0000256" key="4">
    <source>
        <dbReference type="ARBA" id="ARBA00023163"/>
    </source>
</evidence>
<dbReference type="RefSeq" id="WP_057624237.1">
    <property type="nucleotide sequence ID" value="NZ_LKHV02000001.1"/>
</dbReference>
<dbReference type="PATRIC" id="fig|1590042.3.peg.1143"/>
<feature type="domain" description="Sigma-54 factor interaction" evidence="6">
    <location>
        <begin position="132"/>
        <end position="360"/>
    </location>
</feature>
<evidence type="ECO:0000259" key="7">
    <source>
        <dbReference type="PROSITE" id="PS50110"/>
    </source>
</evidence>
<name>A0A0Q9YEZ2_9GAMM</name>
<accession>A0A0Q9YEZ2</accession>
<dbReference type="InterPro" id="IPR003593">
    <property type="entry name" value="AAA+_ATPase"/>
</dbReference>
<dbReference type="PROSITE" id="PS00688">
    <property type="entry name" value="SIGMA54_INTERACT_3"/>
    <property type="match status" value="1"/>
</dbReference>
<dbReference type="InterPro" id="IPR001789">
    <property type="entry name" value="Sig_transdc_resp-reg_receiver"/>
</dbReference>
<dbReference type="GO" id="GO:0005524">
    <property type="term" value="F:ATP binding"/>
    <property type="evidence" value="ECO:0007669"/>
    <property type="project" value="UniProtKB-KW"/>
</dbReference>
<dbReference type="PRINTS" id="PR01590">
    <property type="entry name" value="HTHFIS"/>
</dbReference>
<dbReference type="EMBL" id="LKHV01000004">
    <property type="protein sequence ID" value="KRG19131.1"/>
    <property type="molecule type" value="Genomic_DNA"/>
</dbReference>
<feature type="domain" description="Response regulatory" evidence="7">
    <location>
        <begin position="5"/>
        <end position="119"/>
    </location>
</feature>
<protein>
    <submittedName>
        <fullName evidence="9">Sigma-54 dependent transcriptional regulator</fullName>
    </submittedName>
    <submittedName>
        <fullName evidence="8">Transcriptional regulatory protein ZraR</fullName>
    </submittedName>
</protein>
<dbReference type="Pfam" id="PF25601">
    <property type="entry name" value="AAA_lid_14"/>
    <property type="match status" value="1"/>
</dbReference>
<feature type="modified residue" description="4-aspartylphosphate" evidence="5">
    <location>
        <position position="54"/>
    </location>
</feature>
<dbReference type="InterPro" id="IPR027417">
    <property type="entry name" value="P-loop_NTPase"/>
</dbReference>
<keyword evidence="4" id="KW-0804">Transcription</keyword>
<sequence length="442" mass="49743">MNRKSILIVDDEPDICQLLGITLSKMGLETQTASTFDSAQKLLCHQQFDLCLTDMRLPDGNGLDLVRHIQNNSPHTPVAVITAHGKMETAIQAMKLGAFDFINKPVDLKILRNLIEDALNINYSSDSKSFNLIGESECILQLKTQIEKIARSQAPVYISGQSGVGKELVARLIHQNSPRREKPFIPVNCGAIPIELMESEFFGHKKGSFTGAHQDKMGFFQAAHQGTLFLDEVADLPPNMQVKLLRGIQEKSFRPVGDTKEHSADVRFLCATHKDLSKLVQTGFFREDLFYRLNVIEIKVPSLIQRINDIPLLVTYILKKIIPNDVTIPKVSVETLEALKQYSFPGNIRELENILERAYTLSDGKEILTTDLQLPLQARKMHSHDFNMSLDEHLEQVEKEAILKALDETKGNKTLAAKLLGVTFRTLRYRLKKLGIDDDSES</sequence>
<dbReference type="GO" id="GO:0006355">
    <property type="term" value="P:regulation of DNA-templated transcription"/>
    <property type="evidence" value="ECO:0007669"/>
    <property type="project" value="InterPro"/>
</dbReference>
<dbReference type="Gene3D" id="3.40.50.2300">
    <property type="match status" value="1"/>
</dbReference>
<keyword evidence="3" id="KW-0805">Transcription regulation</keyword>
<dbReference type="SMART" id="SM00382">
    <property type="entry name" value="AAA"/>
    <property type="match status" value="1"/>
</dbReference>
<dbReference type="Gene3D" id="1.10.10.60">
    <property type="entry name" value="Homeodomain-like"/>
    <property type="match status" value="1"/>
</dbReference>
<evidence type="ECO:0000313" key="10">
    <source>
        <dbReference type="Proteomes" id="UP000051494"/>
    </source>
</evidence>
<keyword evidence="5" id="KW-0597">Phosphoprotein</keyword>
<dbReference type="SUPFAM" id="SSF46689">
    <property type="entry name" value="Homeodomain-like"/>
    <property type="match status" value="1"/>
</dbReference>
<dbReference type="PANTHER" id="PTHR32071">
    <property type="entry name" value="TRANSCRIPTIONAL REGULATORY PROTEIN"/>
    <property type="match status" value="1"/>
</dbReference>
<gene>
    <name evidence="8" type="primary">zraR_1</name>
    <name evidence="9" type="ORF">CC99x_011295</name>
    <name evidence="8" type="ORF">CC99x_01130</name>
</gene>
<keyword evidence="1" id="KW-0547">Nucleotide-binding</keyword>